<proteinExistence type="predicted"/>
<evidence type="ECO:0000313" key="8">
    <source>
        <dbReference type="Proteomes" id="UP001597212"/>
    </source>
</evidence>
<evidence type="ECO:0000256" key="5">
    <source>
        <dbReference type="ARBA" id="ARBA00022840"/>
    </source>
</evidence>
<dbReference type="RefSeq" id="WP_125755612.1">
    <property type="nucleotide sequence ID" value="NZ_JBHTOK010000075.1"/>
</dbReference>
<accession>A0ABW4CZ43</accession>
<keyword evidence="5" id="KW-0067">ATP-binding</keyword>
<name>A0ABW4CZ43_9LACO</name>
<evidence type="ECO:0000256" key="2">
    <source>
        <dbReference type="ARBA" id="ARBA00022679"/>
    </source>
</evidence>
<protein>
    <recommendedName>
        <fullName evidence="1">pyridoxal kinase</fullName>
        <ecNumber evidence="1">2.7.1.35</ecNumber>
    </recommendedName>
</protein>
<dbReference type="EC" id="2.7.1.35" evidence="1"/>
<comment type="caution">
    <text evidence="7">The sequence shown here is derived from an EMBL/GenBank/DDBJ whole genome shotgun (WGS) entry which is preliminary data.</text>
</comment>
<dbReference type="SUPFAM" id="SSF53613">
    <property type="entry name" value="Ribokinase-like"/>
    <property type="match status" value="1"/>
</dbReference>
<dbReference type="PANTHER" id="PTHR10534">
    <property type="entry name" value="PYRIDOXAL KINASE"/>
    <property type="match status" value="1"/>
</dbReference>
<evidence type="ECO:0000256" key="3">
    <source>
        <dbReference type="ARBA" id="ARBA00022741"/>
    </source>
</evidence>
<dbReference type="InterPro" id="IPR013749">
    <property type="entry name" value="PM/HMP-P_kinase-1"/>
</dbReference>
<gene>
    <name evidence="7" type="ORF">ACFQ5K_10625</name>
</gene>
<feature type="domain" description="Pyridoxamine kinase/Phosphomethylpyrimidine kinase" evidence="6">
    <location>
        <begin position="74"/>
        <end position="253"/>
    </location>
</feature>
<dbReference type="Gene3D" id="3.40.1190.20">
    <property type="match status" value="1"/>
</dbReference>
<evidence type="ECO:0000256" key="1">
    <source>
        <dbReference type="ARBA" id="ARBA00012104"/>
    </source>
</evidence>
<sequence>MTQPQVIISEDLSGVGQVSLGVALPVLAALGFNCAVLPTAYLSTHTGGLGRPVVTDLAAQIASTSAHWQALPLQPQGVLLGYLGKTALAAWQQVLPDWHAAPVRLLDPAMADGGKLYVGFDAAYVAAMRELIPQASVITPNLTEAQLLLGQEPDLAPQSDEAAAGLATQLVKTFGVQVLVTGIPLLDGSLAVAGCTDAAAPAWLNRNQRLPGHYFGTGDLFAAVVCAALMRGQTLQHAAILAANFVARAIQQTDDPRLGLNFAAGLPWLSRELEEL</sequence>
<dbReference type="Proteomes" id="UP001597212">
    <property type="component" value="Unassembled WGS sequence"/>
</dbReference>
<dbReference type="GO" id="GO:0016301">
    <property type="term" value="F:kinase activity"/>
    <property type="evidence" value="ECO:0007669"/>
    <property type="project" value="UniProtKB-KW"/>
</dbReference>
<keyword evidence="4 7" id="KW-0418">Kinase</keyword>
<dbReference type="Pfam" id="PF08543">
    <property type="entry name" value="Phos_pyr_kin"/>
    <property type="match status" value="1"/>
</dbReference>
<dbReference type="InterPro" id="IPR004625">
    <property type="entry name" value="PyrdxlKinase"/>
</dbReference>
<dbReference type="InterPro" id="IPR029056">
    <property type="entry name" value="Ribokinase-like"/>
</dbReference>
<evidence type="ECO:0000259" key="6">
    <source>
        <dbReference type="Pfam" id="PF08543"/>
    </source>
</evidence>
<evidence type="ECO:0000256" key="4">
    <source>
        <dbReference type="ARBA" id="ARBA00022777"/>
    </source>
</evidence>
<keyword evidence="3" id="KW-0547">Nucleotide-binding</keyword>
<reference evidence="8" key="1">
    <citation type="journal article" date="2019" name="Int. J. Syst. Evol. Microbiol.">
        <title>The Global Catalogue of Microorganisms (GCM) 10K type strain sequencing project: providing services to taxonomists for standard genome sequencing and annotation.</title>
        <authorList>
            <consortium name="The Broad Institute Genomics Platform"/>
            <consortium name="The Broad Institute Genome Sequencing Center for Infectious Disease"/>
            <person name="Wu L."/>
            <person name="Ma J."/>
        </authorList>
    </citation>
    <scope>NUCLEOTIDE SEQUENCE [LARGE SCALE GENOMIC DNA]</scope>
    <source>
        <strain evidence="8">CCM 8912</strain>
    </source>
</reference>
<dbReference type="PANTHER" id="PTHR10534:SF2">
    <property type="entry name" value="PYRIDOXAL KINASE"/>
    <property type="match status" value="1"/>
</dbReference>
<dbReference type="EMBL" id="JBHTOK010000075">
    <property type="protein sequence ID" value="MFD1441830.1"/>
    <property type="molecule type" value="Genomic_DNA"/>
</dbReference>
<keyword evidence="2" id="KW-0808">Transferase</keyword>
<organism evidence="7 8">
    <name type="scientific">Lacticaseibacillus hegangensis</name>
    <dbReference type="NCBI Taxonomy" id="2486010"/>
    <lineage>
        <taxon>Bacteria</taxon>
        <taxon>Bacillati</taxon>
        <taxon>Bacillota</taxon>
        <taxon>Bacilli</taxon>
        <taxon>Lactobacillales</taxon>
        <taxon>Lactobacillaceae</taxon>
        <taxon>Lacticaseibacillus</taxon>
    </lineage>
</organism>
<keyword evidence="8" id="KW-1185">Reference proteome</keyword>
<evidence type="ECO:0000313" key="7">
    <source>
        <dbReference type="EMBL" id="MFD1441830.1"/>
    </source>
</evidence>